<organism evidence="3 4">
    <name type="scientific">Coffea arabica</name>
    <name type="common">Arabian coffee</name>
    <dbReference type="NCBI Taxonomy" id="13443"/>
    <lineage>
        <taxon>Eukaryota</taxon>
        <taxon>Viridiplantae</taxon>
        <taxon>Streptophyta</taxon>
        <taxon>Embryophyta</taxon>
        <taxon>Tracheophyta</taxon>
        <taxon>Spermatophyta</taxon>
        <taxon>Magnoliopsida</taxon>
        <taxon>eudicotyledons</taxon>
        <taxon>Gunneridae</taxon>
        <taxon>Pentapetalae</taxon>
        <taxon>asterids</taxon>
        <taxon>lamiids</taxon>
        <taxon>Gentianales</taxon>
        <taxon>Rubiaceae</taxon>
        <taxon>Ixoroideae</taxon>
        <taxon>Gardenieae complex</taxon>
        <taxon>Bertiereae - Coffeeae clade</taxon>
        <taxon>Coffeeae</taxon>
        <taxon>Coffea</taxon>
    </lineage>
</organism>
<evidence type="ECO:0000256" key="1">
    <source>
        <dbReference type="ARBA" id="ARBA00022737"/>
    </source>
</evidence>
<dbReference type="Pfam" id="PF23598">
    <property type="entry name" value="LRR_14"/>
    <property type="match status" value="1"/>
</dbReference>
<dbReference type="GeneID" id="140038768"/>
<evidence type="ECO:0000313" key="3">
    <source>
        <dbReference type="Proteomes" id="UP001652660"/>
    </source>
</evidence>
<gene>
    <name evidence="4" type="primary">LOC140038768</name>
</gene>
<feature type="domain" description="Disease resistance R13L4/SHOC-2-like LRR" evidence="2">
    <location>
        <begin position="48"/>
        <end position="179"/>
    </location>
</feature>
<dbReference type="InterPro" id="IPR032675">
    <property type="entry name" value="LRR_dom_sf"/>
</dbReference>
<dbReference type="Gene3D" id="3.80.10.10">
    <property type="entry name" value="Ribonuclease Inhibitor"/>
    <property type="match status" value="1"/>
</dbReference>
<evidence type="ECO:0000259" key="2">
    <source>
        <dbReference type="Pfam" id="PF23598"/>
    </source>
</evidence>
<sequence>MEDGKKHCLGDVDSMISMALEASGQLRSLTLSGGTERRTASISFPEVICDSTKFKYVKVLKFEGYRFMGKGLPEGIKKLVNLRFLSLKGSALETLPSSIGQLQYLETLDIRVFPTITVPDVLCKLKGLKHLYFSPRTEVEGLNNLRFLGAIVNIRKEKNDLPQMLKYLNSNRHNLREAQLEIYASGEVLLPFLDLLSCHCLHQLSLWWGRCEFQKVEPPLSPSNLSELSLLQCSIEGDPMSVLGDLPNLRRLLFLLVDLVDRKVMIIDANAFPKLASLEIIGIKNLEKWVVAEGCMPNLSHLTIDRCEALEMIPDGLRFITTLRKLEIKMPEEFIVQRIHGIDGRGGPDHDKICHVPVIAIESYGSKKSELLIQPTDDSSSEESYSSGDCNCYPSLKPLLH</sequence>
<dbReference type="SUPFAM" id="SSF52058">
    <property type="entry name" value="L domain-like"/>
    <property type="match status" value="1"/>
</dbReference>
<dbReference type="Proteomes" id="UP001652660">
    <property type="component" value="Chromosome 3e"/>
</dbReference>
<dbReference type="RefSeq" id="XP_071940136.1">
    <property type="nucleotide sequence ID" value="XM_072084035.1"/>
</dbReference>
<reference evidence="4" key="1">
    <citation type="submission" date="2025-08" db="UniProtKB">
        <authorList>
            <consortium name="RefSeq"/>
        </authorList>
    </citation>
    <scope>IDENTIFICATION</scope>
    <source>
        <tissue evidence="4">Leaves</tissue>
    </source>
</reference>
<accession>A0ABM4X7V7</accession>
<dbReference type="PANTHER" id="PTHR47186:SF57">
    <property type="entry name" value="OS02G0478300 PROTEIN"/>
    <property type="match status" value="1"/>
</dbReference>
<keyword evidence="1" id="KW-0677">Repeat</keyword>
<evidence type="ECO:0000313" key="4">
    <source>
        <dbReference type="RefSeq" id="XP_071940136.1"/>
    </source>
</evidence>
<proteinExistence type="predicted"/>
<keyword evidence="3" id="KW-1185">Reference proteome</keyword>
<dbReference type="InterPro" id="IPR055414">
    <property type="entry name" value="LRR_R13L4/SHOC2-like"/>
</dbReference>
<name>A0ABM4X7V7_COFAR</name>
<protein>
    <submittedName>
        <fullName evidence="4">Disease resistance protein At1g59780</fullName>
    </submittedName>
</protein>
<dbReference type="PANTHER" id="PTHR47186">
    <property type="entry name" value="LEUCINE-RICH REPEAT-CONTAINING PROTEIN 57"/>
    <property type="match status" value="1"/>
</dbReference>